<keyword evidence="4" id="KW-1185">Reference proteome</keyword>
<evidence type="ECO:0000256" key="1">
    <source>
        <dbReference type="SAM" id="MobiDB-lite"/>
    </source>
</evidence>
<name>A0A0L0SIP8_ALLM3</name>
<protein>
    <submittedName>
        <fullName evidence="3">Uncharacterized protein</fullName>
    </submittedName>
</protein>
<dbReference type="AlphaFoldDB" id="A0A0L0SIP8"/>
<evidence type="ECO:0000313" key="4">
    <source>
        <dbReference type="Proteomes" id="UP000054350"/>
    </source>
</evidence>
<organism evidence="3 4">
    <name type="scientific">Allomyces macrogynus (strain ATCC 38327)</name>
    <name type="common">Allomyces javanicus var. macrogynus</name>
    <dbReference type="NCBI Taxonomy" id="578462"/>
    <lineage>
        <taxon>Eukaryota</taxon>
        <taxon>Fungi</taxon>
        <taxon>Fungi incertae sedis</taxon>
        <taxon>Blastocladiomycota</taxon>
        <taxon>Blastocladiomycetes</taxon>
        <taxon>Blastocladiales</taxon>
        <taxon>Blastocladiaceae</taxon>
        <taxon>Allomyces</taxon>
    </lineage>
</organism>
<feature type="region of interest" description="Disordered" evidence="1">
    <location>
        <begin position="157"/>
        <end position="243"/>
    </location>
</feature>
<sequence length="563" mass="58671">MSPGRASPAASNAERISQRHDATAPCSNDDDHQDPPAMPPQSPSLHAPTRPCTATATTAIARPSRPRRAATRTHSVWAVVTALILALVALGHVATGPILAAAKRASSTTSETITSTTMTSRDPVFPTFSISLTLPQPLFPVPVPTASSVLFAANQTDTSPTLTPTATSKATGTVSSRSEAPDPTEDPDPTLMPKNRVIVTPPSNTTSTKLTILLSETGTPLPPDAPDDSTDDPTSDTGSDAPMPAVVSTLATLQLPKATVFPNGWDMLVHIGGGQSAALARNASVPAPANRLIAPAVVAKSSSAATARPAPTPTATPRANLGLGQTSPTGADDDSDEDISRITMKRNGTAITDDGIAATCGNGQCDVGETCTNCWADCGVVVGNMLIACDLGWQRCKNPNKTVLIMTNQTNDDAPIPTDLFKQYPIHVVTPEKPLTVYPFLQPDANLTDLDAHPGIMSLVYVATAGNLNTTVTWFVQKGWRIVSARECRVGADRAPLIWDHPLSLNMSDVRADDVEASVIAEKGRLLLQSLRSEPPASGGARSVEWGVVGWIAVLAAAVGGFA</sequence>
<feature type="compositionally biased region" description="Low complexity" evidence="1">
    <location>
        <begin position="301"/>
        <end position="319"/>
    </location>
</feature>
<reference evidence="3 4" key="1">
    <citation type="submission" date="2009-11" db="EMBL/GenBank/DDBJ databases">
        <title>Annotation of Allomyces macrogynus ATCC 38327.</title>
        <authorList>
            <consortium name="The Broad Institute Genome Sequencing Platform"/>
            <person name="Russ C."/>
            <person name="Cuomo C."/>
            <person name="Burger G."/>
            <person name="Gray M.W."/>
            <person name="Holland P.W.H."/>
            <person name="King N."/>
            <person name="Lang F.B.F."/>
            <person name="Roger A.J."/>
            <person name="Ruiz-Trillo I."/>
            <person name="Young S.K."/>
            <person name="Zeng Q."/>
            <person name="Gargeya S."/>
            <person name="Fitzgerald M."/>
            <person name="Haas B."/>
            <person name="Abouelleil A."/>
            <person name="Alvarado L."/>
            <person name="Arachchi H.M."/>
            <person name="Berlin A."/>
            <person name="Chapman S.B."/>
            <person name="Gearin G."/>
            <person name="Goldberg J."/>
            <person name="Griggs A."/>
            <person name="Gujja S."/>
            <person name="Hansen M."/>
            <person name="Heiman D."/>
            <person name="Howarth C."/>
            <person name="Larimer J."/>
            <person name="Lui A."/>
            <person name="MacDonald P.J.P."/>
            <person name="McCowen C."/>
            <person name="Montmayeur A."/>
            <person name="Murphy C."/>
            <person name="Neiman D."/>
            <person name="Pearson M."/>
            <person name="Priest M."/>
            <person name="Roberts A."/>
            <person name="Saif S."/>
            <person name="Shea T."/>
            <person name="Sisk P."/>
            <person name="Stolte C."/>
            <person name="Sykes S."/>
            <person name="Wortman J."/>
            <person name="Nusbaum C."/>
            <person name="Birren B."/>
        </authorList>
    </citation>
    <scope>NUCLEOTIDE SEQUENCE [LARGE SCALE GENOMIC DNA]</scope>
    <source>
        <strain evidence="3 4">ATCC 38327</strain>
    </source>
</reference>
<keyword evidence="2" id="KW-0812">Transmembrane</keyword>
<feature type="region of interest" description="Disordered" evidence="1">
    <location>
        <begin position="1"/>
        <end position="53"/>
    </location>
</feature>
<feature type="transmembrane region" description="Helical" evidence="2">
    <location>
        <begin position="75"/>
        <end position="100"/>
    </location>
</feature>
<feature type="compositionally biased region" description="Polar residues" evidence="1">
    <location>
        <begin position="201"/>
        <end position="218"/>
    </location>
</feature>
<evidence type="ECO:0000313" key="3">
    <source>
        <dbReference type="EMBL" id="KNE62324.1"/>
    </source>
</evidence>
<keyword evidence="2" id="KW-0472">Membrane</keyword>
<dbReference type="OrthoDB" id="550577at2759"/>
<feature type="compositionally biased region" description="Acidic residues" evidence="1">
    <location>
        <begin position="225"/>
        <end position="234"/>
    </location>
</feature>
<feature type="region of interest" description="Disordered" evidence="1">
    <location>
        <begin position="301"/>
        <end position="339"/>
    </location>
</feature>
<evidence type="ECO:0000256" key="2">
    <source>
        <dbReference type="SAM" id="Phobius"/>
    </source>
</evidence>
<proteinExistence type="predicted"/>
<dbReference type="Proteomes" id="UP000054350">
    <property type="component" value="Unassembled WGS sequence"/>
</dbReference>
<dbReference type="EMBL" id="GG745340">
    <property type="protein sequence ID" value="KNE62324.1"/>
    <property type="molecule type" value="Genomic_DNA"/>
</dbReference>
<dbReference type="VEuPathDB" id="FungiDB:AMAG_07555"/>
<feature type="compositionally biased region" description="Low complexity" evidence="1">
    <location>
        <begin position="157"/>
        <end position="173"/>
    </location>
</feature>
<gene>
    <name evidence="3" type="ORF">AMAG_07555</name>
</gene>
<keyword evidence="2" id="KW-1133">Transmembrane helix</keyword>
<accession>A0A0L0SIP8</accession>
<reference evidence="4" key="2">
    <citation type="submission" date="2009-11" db="EMBL/GenBank/DDBJ databases">
        <title>The Genome Sequence of Allomyces macrogynus strain ATCC 38327.</title>
        <authorList>
            <consortium name="The Broad Institute Genome Sequencing Platform"/>
            <person name="Russ C."/>
            <person name="Cuomo C."/>
            <person name="Shea T."/>
            <person name="Young S.K."/>
            <person name="Zeng Q."/>
            <person name="Koehrsen M."/>
            <person name="Haas B."/>
            <person name="Borodovsky M."/>
            <person name="Guigo R."/>
            <person name="Alvarado L."/>
            <person name="Berlin A."/>
            <person name="Borenstein D."/>
            <person name="Chen Z."/>
            <person name="Engels R."/>
            <person name="Freedman E."/>
            <person name="Gellesch M."/>
            <person name="Goldberg J."/>
            <person name="Griggs A."/>
            <person name="Gujja S."/>
            <person name="Heiman D."/>
            <person name="Hepburn T."/>
            <person name="Howarth C."/>
            <person name="Jen D."/>
            <person name="Larson L."/>
            <person name="Lewis B."/>
            <person name="Mehta T."/>
            <person name="Park D."/>
            <person name="Pearson M."/>
            <person name="Roberts A."/>
            <person name="Saif S."/>
            <person name="Shenoy N."/>
            <person name="Sisk P."/>
            <person name="Stolte C."/>
            <person name="Sykes S."/>
            <person name="Walk T."/>
            <person name="White J."/>
            <person name="Yandava C."/>
            <person name="Burger G."/>
            <person name="Gray M.W."/>
            <person name="Holland P.W.H."/>
            <person name="King N."/>
            <person name="Lang F.B.F."/>
            <person name="Roger A.J."/>
            <person name="Ruiz-Trillo I."/>
            <person name="Lander E."/>
            <person name="Nusbaum C."/>
        </authorList>
    </citation>
    <scope>NUCLEOTIDE SEQUENCE [LARGE SCALE GENOMIC DNA]</scope>
    <source>
        <strain evidence="4">ATCC 38327</strain>
    </source>
</reference>